<feature type="compositionally biased region" description="Low complexity" evidence="4">
    <location>
        <begin position="514"/>
        <end position="523"/>
    </location>
</feature>
<keyword evidence="6" id="KW-1185">Reference proteome</keyword>
<evidence type="ECO:0000256" key="3">
    <source>
        <dbReference type="ARBA" id="ARBA00023219"/>
    </source>
</evidence>
<name>A0A975RB32_9GAMM</name>
<evidence type="ECO:0008006" key="7">
    <source>
        <dbReference type="Google" id="ProtNLM"/>
    </source>
</evidence>
<reference evidence="5" key="1">
    <citation type="submission" date="2021-04" db="EMBL/GenBank/DDBJ databases">
        <title>Draft genome sequence data of methanotrophic Methylovulum sp. strain S1L and Methylomonas sp. strain S2AM isolated from boreal lake water columns.</title>
        <authorList>
            <person name="Rissanen A.J."/>
            <person name="Mangayil R."/>
            <person name="Svenning M.M."/>
            <person name="Khanongnuch R."/>
        </authorList>
    </citation>
    <scope>NUCLEOTIDE SEQUENCE</scope>
    <source>
        <strain evidence="5">S2AM</strain>
    </source>
</reference>
<evidence type="ECO:0000313" key="6">
    <source>
        <dbReference type="Proteomes" id="UP000676649"/>
    </source>
</evidence>
<dbReference type="Pfam" id="PF12236">
    <property type="entry name" value="Head-tail_con"/>
    <property type="match status" value="1"/>
</dbReference>
<comment type="subcellular location">
    <subcellularLocation>
        <location evidence="1">Virion</location>
    </subcellularLocation>
</comment>
<evidence type="ECO:0000256" key="2">
    <source>
        <dbReference type="ARBA" id="ARBA00022612"/>
    </source>
</evidence>
<evidence type="ECO:0000256" key="1">
    <source>
        <dbReference type="ARBA" id="ARBA00004328"/>
    </source>
</evidence>
<protein>
    <recommendedName>
        <fullName evidence="7">Bacteriophage head to tail connecting protein</fullName>
    </recommendedName>
</protein>
<accession>A0A975RB32</accession>
<dbReference type="InterPro" id="IPR020991">
    <property type="entry name" value="Connector_podovirus"/>
</dbReference>
<gene>
    <name evidence="5" type="ORF">KEF85_05830</name>
</gene>
<dbReference type="RefSeq" id="WP_215583924.1">
    <property type="nucleotide sequence ID" value="NZ_CP073754.1"/>
</dbReference>
<proteinExistence type="predicted"/>
<dbReference type="EMBL" id="CP073754">
    <property type="protein sequence ID" value="QWF71973.1"/>
    <property type="molecule type" value="Genomic_DNA"/>
</dbReference>
<evidence type="ECO:0000313" key="5">
    <source>
        <dbReference type="EMBL" id="QWF71973.1"/>
    </source>
</evidence>
<feature type="region of interest" description="Disordered" evidence="4">
    <location>
        <begin position="514"/>
        <end position="551"/>
    </location>
</feature>
<keyword evidence="3" id="KW-0231">Viral genome packaging</keyword>
<feature type="compositionally biased region" description="Polar residues" evidence="4">
    <location>
        <begin position="524"/>
        <end position="539"/>
    </location>
</feature>
<dbReference type="Proteomes" id="UP000676649">
    <property type="component" value="Chromosome"/>
</dbReference>
<dbReference type="AlphaFoldDB" id="A0A975RB32"/>
<evidence type="ECO:0000256" key="4">
    <source>
        <dbReference type="SAM" id="MobiDB-lite"/>
    </source>
</evidence>
<keyword evidence="2" id="KW-1188">Viral release from host cell</keyword>
<sequence>MSAANLTDLNRRWQALKTERASWQPHWADISRYLLPRNGRYFVSDRNKGWPRHNAIYDSTASRALRVLAAGMMSGMTSPSRPWFRLAVSDPALSAYPPVKTWLFAVTAGIEDVLARSNTYRVLHGIYEELGAFGTAAALVADDYQHVVHLHAFTIGEYAIATDWKGEVCSLYREFDKTVAELVAEFGLANCSEVVKTAFARGNLDQWVTLRHAIEPRQNRQAQQLDNSQMAWKSCYWESGRNDGQLLRESGYRSFPCLVPRWATQGGDVYGNSPGMEALGDIKQLQAQQLRKSQAIDYQANPPLQVPASMKNRELEIFPGGISYFDANGPGVGIRSAFEVNLNLQALLLDIQDVRSRINAAFYSDLFMMLASQDQRMTATEVAERHEEKMLMLGPVVERLNNELLDPLIETVFSRLLQAGLLPPAPVELQGHELNIEYVSMLAQAQKAVAVNDIDRFVMSLGQVAAVQPTVLDKFNADQWADSYSDKLGIDPALIVSGPQLALIRNQRAKQQQMAQQQAAMQQGSETLRNLGQTSTQAGSMAGDLLKGRSE</sequence>
<organism evidence="5 6">
    <name type="scientific">Methylomonas paludis</name>
    <dbReference type="NCBI Taxonomy" id="1173101"/>
    <lineage>
        <taxon>Bacteria</taxon>
        <taxon>Pseudomonadati</taxon>
        <taxon>Pseudomonadota</taxon>
        <taxon>Gammaproteobacteria</taxon>
        <taxon>Methylococcales</taxon>
        <taxon>Methylococcaceae</taxon>
        <taxon>Methylomonas</taxon>
    </lineage>
</organism>
<dbReference type="KEGG" id="mpad:KEF85_05830"/>